<dbReference type="PANTHER" id="PTHR11956">
    <property type="entry name" value="ARGINYL-TRNA SYNTHETASE"/>
    <property type="match status" value="1"/>
</dbReference>
<accession>A0A662D5C2</accession>
<dbReference type="InterPro" id="IPR001278">
    <property type="entry name" value="Arg-tRNA-ligase"/>
</dbReference>
<protein>
    <submittedName>
        <fullName evidence="7">Arginine--tRNA ligase</fullName>
    </submittedName>
</protein>
<dbReference type="PROSITE" id="PS00178">
    <property type="entry name" value="AA_TRNA_LIGASE_I"/>
    <property type="match status" value="1"/>
</dbReference>
<evidence type="ECO:0000256" key="4">
    <source>
        <dbReference type="ARBA" id="ARBA00023146"/>
    </source>
</evidence>
<dbReference type="SUPFAM" id="SSF55190">
    <property type="entry name" value="Arginyl-tRNA synthetase (ArgRS), N-terminal 'additional' domain"/>
    <property type="match status" value="1"/>
</dbReference>
<evidence type="ECO:0000313" key="8">
    <source>
        <dbReference type="Proteomes" id="UP000277457"/>
    </source>
</evidence>
<reference evidence="7 8" key="1">
    <citation type="submission" date="2018-06" db="EMBL/GenBank/DDBJ databases">
        <title>Extensive metabolic versatility and redundancy in microbially diverse, dynamic hydrothermal sediments.</title>
        <authorList>
            <person name="Dombrowski N."/>
            <person name="Teske A."/>
            <person name="Baker B.J."/>
        </authorList>
    </citation>
    <scope>NUCLEOTIDE SEQUENCE [LARGE SCALE GENOMIC DNA]</scope>
    <source>
        <strain evidence="7">B7_G13</strain>
    </source>
</reference>
<dbReference type="GO" id="GO:0005737">
    <property type="term" value="C:cytoplasm"/>
    <property type="evidence" value="ECO:0007669"/>
    <property type="project" value="InterPro"/>
</dbReference>
<dbReference type="Pfam" id="PF03485">
    <property type="entry name" value="Arg_tRNA_synt_N"/>
    <property type="match status" value="1"/>
</dbReference>
<dbReference type="Pfam" id="PF00750">
    <property type="entry name" value="tRNA-synt_1d"/>
    <property type="match status" value="1"/>
</dbReference>
<dbReference type="SMART" id="SM01016">
    <property type="entry name" value="Arg_tRNA_synt_N"/>
    <property type="match status" value="1"/>
</dbReference>
<dbReference type="InterPro" id="IPR005148">
    <property type="entry name" value="Arg-tRNA-synth_N"/>
</dbReference>
<dbReference type="GO" id="GO:0006420">
    <property type="term" value="P:arginyl-tRNA aminoacylation"/>
    <property type="evidence" value="ECO:0007669"/>
    <property type="project" value="InterPro"/>
</dbReference>
<dbReference type="Proteomes" id="UP000277457">
    <property type="component" value="Unassembled WGS sequence"/>
</dbReference>
<feature type="domain" description="Arginyl tRNA synthetase N-terminal" evidence="6">
    <location>
        <begin position="7"/>
        <end position="94"/>
    </location>
</feature>
<keyword evidence="3 5" id="KW-0067">ATP-binding</keyword>
<dbReference type="PRINTS" id="PR01038">
    <property type="entry name" value="TRNASYNTHARG"/>
</dbReference>
<dbReference type="PANTHER" id="PTHR11956:SF5">
    <property type="entry name" value="ARGININE--TRNA LIGASE, CYTOPLASMIC"/>
    <property type="match status" value="1"/>
</dbReference>
<dbReference type="AlphaFoldDB" id="A0A662D5C2"/>
<comment type="caution">
    <text evidence="7">The sequence shown here is derived from an EMBL/GenBank/DDBJ whole genome shotgun (WGS) entry which is preliminary data.</text>
</comment>
<proteinExistence type="inferred from homology"/>
<dbReference type="GO" id="GO:0005524">
    <property type="term" value="F:ATP binding"/>
    <property type="evidence" value="ECO:0007669"/>
    <property type="project" value="UniProtKB-KW"/>
</dbReference>
<dbReference type="SUPFAM" id="SSF52374">
    <property type="entry name" value="Nucleotidylyl transferase"/>
    <property type="match status" value="1"/>
</dbReference>
<evidence type="ECO:0000259" key="6">
    <source>
        <dbReference type="SMART" id="SM01016"/>
    </source>
</evidence>
<evidence type="ECO:0000256" key="3">
    <source>
        <dbReference type="ARBA" id="ARBA00022840"/>
    </source>
</evidence>
<feature type="non-terminal residue" evidence="7">
    <location>
        <position position="292"/>
    </location>
</feature>
<sequence>MNNSVKKLIEDSLLEAVQKLKKEGMRWESLPPIFISQPKKEEWGDLSTNFPFLLSRITGKSTSKIGKLIVSFLRGEDFLSHVEFVPPGFINFFISQRYLEETVKKVITQGKKFTCFSEGEGKKIQVEFVSANPTGPLHIGHGRAAAFGDSLANILSKMGYSVQREYYINDMGGQIKRLSSSVLARLQQLQGKKVSFPEGGYKGEYLVEIAKKARDSLGELLERKNEEQLLNLLSEFTVREILKGIKKDLDEFGVKYDTWFTESSLHKKGEVLKVISLLKDRGYVCEKEGALW</sequence>
<evidence type="ECO:0000256" key="1">
    <source>
        <dbReference type="ARBA" id="ARBA00022598"/>
    </source>
</evidence>
<dbReference type="InterPro" id="IPR036695">
    <property type="entry name" value="Arg-tRNA-synth_N_sf"/>
</dbReference>
<keyword evidence="1 5" id="KW-0436">Ligase</keyword>
<dbReference type="GO" id="GO:0004814">
    <property type="term" value="F:arginine-tRNA ligase activity"/>
    <property type="evidence" value="ECO:0007669"/>
    <property type="project" value="InterPro"/>
</dbReference>
<dbReference type="Gene3D" id="3.30.1360.70">
    <property type="entry name" value="Arginyl tRNA synthetase N-terminal domain"/>
    <property type="match status" value="1"/>
</dbReference>
<keyword evidence="4 5" id="KW-0030">Aminoacyl-tRNA synthetase</keyword>
<evidence type="ECO:0000256" key="5">
    <source>
        <dbReference type="RuleBase" id="RU363038"/>
    </source>
</evidence>
<gene>
    <name evidence="7" type="primary">argS</name>
    <name evidence="7" type="ORF">DRZ78_01520</name>
</gene>
<dbReference type="EMBL" id="QMPY01000039">
    <property type="protein sequence ID" value="RLE08204.1"/>
    <property type="molecule type" value="Genomic_DNA"/>
</dbReference>
<evidence type="ECO:0000313" key="7">
    <source>
        <dbReference type="EMBL" id="RLE08204.1"/>
    </source>
</evidence>
<keyword evidence="2 5" id="KW-0547">Nucleotide-binding</keyword>
<dbReference type="InterPro" id="IPR001412">
    <property type="entry name" value="aa-tRNA-synth_I_CS"/>
</dbReference>
<dbReference type="InterPro" id="IPR014729">
    <property type="entry name" value="Rossmann-like_a/b/a_fold"/>
</dbReference>
<comment type="similarity">
    <text evidence="5">Belongs to the class-I aminoacyl-tRNA synthetase family.</text>
</comment>
<dbReference type="Gene3D" id="3.40.50.620">
    <property type="entry name" value="HUPs"/>
    <property type="match status" value="1"/>
</dbReference>
<organism evidence="7 8">
    <name type="scientific">Aerophobetes bacterium</name>
    <dbReference type="NCBI Taxonomy" id="2030807"/>
    <lineage>
        <taxon>Bacteria</taxon>
        <taxon>Candidatus Aerophobota</taxon>
    </lineage>
</organism>
<keyword evidence="5" id="KW-0648">Protein biosynthesis</keyword>
<name>A0A662D5C2_UNCAE</name>
<evidence type="ECO:0000256" key="2">
    <source>
        <dbReference type="ARBA" id="ARBA00022741"/>
    </source>
</evidence>
<dbReference type="InterPro" id="IPR035684">
    <property type="entry name" value="ArgRS_core"/>
</dbReference>